<dbReference type="GO" id="GO:0006508">
    <property type="term" value="P:proteolysis"/>
    <property type="evidence" value="ECO:0007669"/>
    <property type="project" value="UniProtKB-KW"/>
</dbReference>
<dbReference type="InterPro" id="IPR000169">
    <property type="entry name" value="Pept_cys_AS"/>
</dbReference>
<comment type="subcellular location">
    <subcellularLocation>
        <location evidence="1">Endoplasmic reticulum lumen</location>
    </subcellularLocation>
</comment>
<dbReference type="FunFam" id="3.90.70.10:FF:000023">
    <property type="entry name" value="Senescence-specific cysteine protease SAG39"/>
    <property type="match status" value="1"/>
</dbReference>
<reference evidence="15" key="1">
    <citation type="submission" date="2025-08" db="UniProtKB">
        <authorList>
            <consortium name="RefSeq"/>
        </authorList>
    </citation>
    <scope>IDENTIFICATION</scope>
    <source>
        <tissue evidence="15">Etiolated seedlings</tissue>
    </source>
</reference>
<dbReference type="PROSITE" id="PS00640">
    <property type="entry name" value="THIOL_PROTEASE_ASN"/>
    <property type="match status" value="1"/>
</dbReference>
<dbReference type="eggNOG" id="KOG1543">
    <property type="taxonomic scope" value="Eukaryota"/>
</dbReference>
<evidence type="ECO:0000256" key="11">
    <source>
        <dbReference type="SAM" id="SignalP"/>
    </source>
</evidence>
<evidence type="ECO:0000256" key="9">
    <source>
        <dbReference type="ARBA" id="ARBA00069575"/>
    </source>
</evidence>
<accession>A0A1S2Z6C1</accession>
<organism evidence="14 15">
    <name type="scientific">Cicer arietinum</name>
    <name type="common">Chickpea</name>
    <name type="synonym">Garbanzo</name>
    <dbReference type="NCBI Taxonomy" id="3827"/>
    <lineage>
        <taxon>Eukaryota</taxon>
        <taxon>Viridiplantae</taxon>
        <taxon>Streptophyta</taxon>
        <taxon>Embryophyta</taxon>
        <taxon>Tracheophyta</taxon>
        <taxon>Spermatophyta</taxon>
        <taxon>Magnoliopsida</taxon>
        <taxon>eudicotyledons</taxon>
        <taxon>Gunneridae</taxon>
        <taxon>Pentapetalae</taxon>
        <taxon>rosids</taxon>
        <taxon>fabids</taxon>
        <taxon>Fabales</taxon>
        <taxon>Fabaceae</taxon>
        <taxon>Papilionoideae</taxon>
        <taxon>50 kb inversion clade</taxon>
        <taxon>NPAAA clade</taxon>
        <taxon>Hologalegina</taxon>
        <taxon>IRL clade</taxon>
        <taxon>Cicereae</taxon>
        <taxon>Cicer</taxon>
    </lineage>
</organism>
<evidence type="ECO:0000313" key="15">
    <source>
        <dbReference type="RefSeq" id="XP_004515849.1"/>
    </source>
</evidence>
<dbReference type="Gene3D" id="3.90.70.10">
    <property type="entry name" value="Cysteine proteinases"/>
    <property type="match status" value="1"/>
</dbReference>
<keyword evidence="14" id="KW-1185">Reference proteome</keyword>
<dbReference type="STRING" id="3827.A0A1S2Z6C1"/>
<dbReference type="InterPro" id="IPR013201">
    <property type="entry name" value="Prot_inhib_I29"/>
</dbReference>
<evidence type="ECO:0000256" key="7">
    <source>
        <dbReference type="ARBA" id="ARBA00023157"/>
    </source>
</evidence>
<dbReference type="InterPro" id="IPR038765">
    <property type="entry name" value="Papain-like_cys_pep_sf"/>
</dbReference>
<evidence type="ECO:0000256" key="4">
    <source>
        <dbReference type="ARBA" id="ARBA00022729"/>
    </source>
</evidence>
<evidence type="ECO:0000256" key="2">
    <source>
        <dbReference type="ARBA" id="ARBA00008455"/>
    </source>
</evidence>
<evidence type="ECO:0000256" key="10">
    <source>
        <dbReference type="ARBA" id="ARBA00080531"/>
    </source>
</evidence>
<dbReference type="InterPro" id="IPR025660">
    <property type="entry name" value="Pept_his_AS"/>
</dbReference>
<evidence type="ECO:0000256" key="8">
    <source>
        <dbReference type="ARBA" id="ARBA00023180"/>
    </source>
</evidence>
<feature type="domain" description="Peptidase C1A papain C-terminal" evidence="12">
    <location>
        <begin position="128"/>
        <end position="343"/>
    </location>
</feature>
<evidence type="ECO:0000256" key="3">
    <source>
        <dbReference type="ARBA" id="ARBA00022670"/>
    </source>
</evidence>
<name>A0A1S2Z6C1_CICAR</name>
<dbReference type="SUPFAM" id="SSF54001">
    <property type="entry name" value="Cysteine proteinases"/>
    <property type="match status" value="1"/>
</dbReference>
<dbReference type="InterPro" id="IPR013128">
    <property type="entry name" value="Peptidase_C1A"/>
</dbReference>
<dbReference type="InterPro" id="IPR000668">
    <property type="entry name" value="Peptidase_C1A_C"/>
</dbReference>
<dbReference type="PaxDb" id="3827-XP_004515849.1"/>
<feature type="chain" id="PRO_5018573140" description="Vignain" evidence="11">
    <location>
        <begin position="23"/>
        <end position="360"/>
    </location>
</feature>
<evidence type="ECO:0000259" key="13">
    <source>
        <dbReference type="SMART" id="SM00848"/>
    </source>
</evidence>
<dbReference type="PANTHER" id="PTHR12411">
    <property type="entry name" value="CYSTEINE PROTEASE FAMILY C1-RELATED"/>
    <property type="match status" value="1"/>
</dbReference>
<dbReference type="RefSeq" id="XP_004515849.1">
    <property type="nucleotide sequence ID" value="XM_004515792.2"/>
</dbReference>
<dbReference type="SMART" id="SM00645">
    <property type="entry name" value="Pept_C1"/>
    <property type="match status" value="1"/>
</dbReference>
<dbReference type="GO" id="GO:0005788">
    <property type="term" value="C:endoplasmic reticulum lumen"/>
    <property type="evidence" value="ECO:0007669"/>
    <property type="project" value="UniProtKB-SubCell"/>
</dbReference>
<keyword evidence="7" id="KW-1015">Disulfide bond</keyword>
<gene>
    <name evidence="15" type="primary">LOC101497285</name>
</gene>
<dbReference type="Proteomes" id="UP000087171">
    <property type="component" value="Unplaced"/>
</dbReference>
<proteinExistence type="inferred from homology"/>
<evidence type="ECO:0000313" key="14">
    <source>
        <dbReference type="Proteomes" id="UP000087171"/>
    </source>
</evidence>
<dbReference type="Pfam" id="PF08246">
    <property type="entry name" value="Inhibitor_I29"/>
    <property type="match status" value="1"/>
</dbReference>
<dbReference type="KEGG" id="cam:101497285"/>
<dbReference type="InterPro" id="IPR039417">
    <property type="entry name" value="Peptidase_C1A_papain-like"/>
</dbReference>
<evidence type="ECO:0000256" key="5">
    <source>
        <dbReference type="ARBA" id="ARBA00022801"/>
    </source>
</evidence>
<evidence type="ECO:0000259" key="12">
    <source>
        <dbReference type="SMART" id="SM00645"/>
    </source>
</evidence>
<dbReference type="PROSITE" id="PS00139">
    <property type="entry name" value="THIOL_PROTEASE_CYS"/>
    <property type="match status" value="1"/>
</dbReference>
<dbReference type="AlphaFoldDB" id="A0A1S2Z6C1"/>
<dbReference type="CDD" id="cd02248">
    <property type="entry name" value="Peptidase_C1A"/>
    <property type="match status" value="1"/>
</dbReference>
<keyword evidence="4 11" id="KW-0732">Signal</keyword>
<evidence type="ECO:0000256" key="1">
    <source>
        <dbReference type="ARBA" id="ARBA00004319"/>
    </source>
</evidence>
<sequence length="360" mass="40037">MEMKKLLFVSLFLALIFGVAKSFDFQEKDLASDTNIWDLYDRWGSHHTISRSPNEKNKRFNTFKSNAMHVLNTNKLNKPYKLKLNKFADMTNDEFKSLYANSNIDCHGNIRASPRGKDTFMYDKVSNVPSSVDWRKNGAVTNVKNQGHCGSCWAFSTIVAVEGINQIKTQKLVSLSEQQLVDCDIEKNRGCNGGLMENAFEFIKQNGITTESNYPYVAKDGTCDVAKKNKPAVSIDGYENVPTNDEASLLKAAANQPISVAIDAGGSDFQLYSEGVFSGYCGTRLNHGVAIVGYGETEDGTKYWIVKNSWGSQWGEEGYIRIQRDVSQKQGLCGIAMDASYPIKKSSTNPTEHSSSKDEL</sequence>
<dbReference type="PRINTS" id="PR00705">
    <property type="entry name" value="PAPAIN"/>
</dbReference>
<keyword evidence="5" id="KW-0378">Hydrolase</keyword>
<keyword evidence="3" id="KW-0645">Protease</keyword>
<dbReference type="Pfam" id="PF00112">
    <property type="entry name" value="Peptidase_C1"/>
    <property type="match status" value="1"/>
</dbReference>
<dbReference type="GO" id="GO:0008234">
    <property type="term" value="F:cysteine-type peptidase activity"/>
    <property type="evidence" value="ECO:0007669"/>
    <property type="project" value="UniProtKB-KW"/>
</dbReference>
<dbReference type="OrthoDB" id="10253408at2759"/>
<dbReference type="GeneID" id="101497285"/>
<comment type="similarity">
    <text evidence="2">Belongs to the peptidase C1 family.</text>
</comment>
<dbReference type="PROSITE" id="PS00639">
    <property type="entry name" value="THIOL_PROTEASE_HIS"/>
    <property type="match status" value="1"/>
</dbReference>
<dbReference type="SMART" id="SM00848">
    <property type="entry name" value="Inhibitor_I29"/>
    <property type="match status" value="1"/>
</dbReference>
<keyword evidence="6" id="KW-0788">Thiol protease</keyword>
<feature type="signal peptide" evidence="11">
    <location>
        <begin position="1"/>
        <end position="22"/>
    </location>
</feature>
<protein>
    <recommendedName>
        <fullName evidence="9">Vignain</fullName>
    </recommendedName>
    <alternativeName>
        <fullName evidence="10">Bean endopeptidase</fullName>
    </alternativeName>
</protein>
<dbReference type="InterPro" id="IPR025661">
    <property type="entry name" value="Pept_asp_AS"/>
</dbReference>
<keyword evidence="8" id="KW-0325">Glycoprotein</keyword>
<feature type="domain" description="Cathepsin propeptide inhibitor" evidence="13">
    <location>
        <begin position="40"/>
        <end position="95"/>
    </location>
</feature>
<evidence type="ECO:0000256" key="6">
    <source>
        <dbReference type="ARBA" id="ARBA00022807"/>
    </source>
</evidence>